<feature type="transmembrane region" description="Helical" evidence="11">
    <location>
        <begin position="118"/>
        <end position="137"/>
    </location>
</feature>
<feature type="compositionally biased region" description="Low complexity" evidence="10">
    <location>
        <begin position="440"/>
        <end position="468"/>
    </location>
</feature>
<feature type="compositionally biased region" description="Basic and acidic residues" evidence="10">
    <location>
        <begin position="526"/>
        <end position="535"/>
    </location>
</feature>
<feature type="region of interest" description="Disordered" evidence="10">
    <location>
        <begin position="344"/>
        <end position="407"/>
    </location>
</feature>
<proteinExistence type="inferred from homology"/>
<evidence type="ECO:0000256" key="5">
    <source>
        <dbReference type="ARBA" id="ARBA00022989"/>
    </source>
</evidence>
<evidence type="ECO:0000256" key="6">
    <source>
        <dbReference type="ARBA" id="ARBA00023040"/>
    </source>
</evidence>
<keyword evidence="5 11" id="KW-1133">Transmembrane helix</keyword>
<protein>
    <submittedName>
        <fullName evidence="12">Related to pheromone receptor-Coprinopsis cinerea</fullName>
    </submittedName>
</protein>
<comment type="caution">
    <text evidence="12">The sequence shown here is derived from an EMBL/GenBank/DDBJ whole genome shotgun (WGS) entry which is preliminary data.</text>
</comment>
<dbReference type="PANTHER" id="PTHR28097:SF1">
    <property type="entry name" value="PHEROMONE A FACTOR RECEPTOR"/>
    <property type="match status" value="1"/>
</dbReference>
<dbReference type="PANTHER" id="PTHR28097">
    <property type="entry name" value="PHEROMONE A FACTOR RECEPTOR"/>
    <property type="match status" value="1"/>
</dbReference>
<comment type="similarity">
    <text evidence="2">Belongs to the G-protein coupled receptor 4 family.</text>
</comment>
<dbReference type="PRINTS" id="PR00900">
    <property type="entry name" value="PHEROMONEAR"/>
</dbReference>
<sequence length="604" mass="67527">MVLKDMSYIYPAYPIICAFCSLLVLFPIPAHWRAGNIATIAAGFWTFGILIIVTVNPIVWHGNLRNPYPIWGDICAAWIAVYGFALACCILCIQYRLWSIARTKRVLVTPKEKTKQKYVTYFICYGMPIIFKVIHYVNQGHRYNVIEDIGPVATQYMTPVALATIFSFEPIVCLITAVFSGLTIRLFLKRRKEFDAVLASGSNTNKGRYLRLLCLSAVSISVHLPLALWYLVVNFTAYKIYPWKSWEDTHSNWMRIVYLSRFMLGLTPNANIYMSISFWTLPVCGINFFIFFGFGEEATAQYKSIIGAILKPFGIRYPKDRKRVTVRRTWLDVILGRPGKPVNLTSSMTTSSMPQFVSNPSNSQSADQSKTASKRSKNAKKSTSGHHKHHAPTETRTTTQTTSIAGRGNDLNLDIANLDFLDQAEARKQARISAYTRPGQAARRQAVKAGAAPAGRRRAPSFGSSVGSSDEEEETTQQQQSQQPAIDNAQVEPKADEEDSSDAETGSSCSCSSCSCSSCNEDSDTEEKNTKDITEMPRYSSDGKFTEGSSVTGSNVNEKRPEVRFEDKEERDIEAGAEAGPSAGELYRQEQLRRWPDATEEITF</sequence>
<dbReference type="InParanoid" id="G4T677"/>
<evidence type="ECO:0000256" key="11">
    <source>
        <dbReference type="SAM" id="Phobius"/>
    </source>
</evidence>
<feature type="transmembrane region" description="Helical" evidence="11">
    <location>
        <begin position="157"/>
        <end position="188"/>
    </location>
</feature>
<evidence type="ECO:0000256" key="8">
    <source>
        <dbReference type="ARBA" id="ARBA00023170"/>
    </source>
</evidence>
<dbReference type="OMA" id="DICAAWI"/>
<keyword evidence="8 12" id="KW-0675">Receptor</keyword>
<accession>G4T677</accession>
<evidence type="ECO:0000256" key="2">
    <source>
        <dbReference type="ARBA" id="ARBA00011085"/>
    </source>
</evidence>
<feature type="compositionally biased region" description="Polar residues" evidence="10">
    <location>
        <begin position="547"/>
        <end position="556"/>
    </location>
</feature>
<dbReference type="CDD" id="cd14966">
    <property type="entry name" value="7tmD_STE3"/>
    <property type="match status" value="1"/>
</dbReference>
<gene>
    <name evidence="12" type="ORF">PIIN_00598</name>
</gene>
<evidence type="ECO:0000313" key="12">
    <source>
        <dbReference type="EMBL" id="CCA66836.1"/>
    </source>
</evidence>
<feature type="transmembrane region" description="Helical" evidence="11">
    <location>
        <begin position="37"/>
        <end position="59"/>
    </location>
</feature>
<comment type="subcellular location">
    <subcellularLocation>
        <location evidence="1">Membrane</location>
        <topology evidence="1">Multi-pass membrane protein</topology>
    </subcellularLocation>
</comment>
<evidence type="ECO:0000256" key="9">
    <source>
        <dbReference type="ARBA" id="ARBA00023224"/>
    </source>
</evidence>
<feature type="transmembrane region" description="Helical" evidence="11">
    <location>
        <begin position="209"/>
        <end position="232"/>
    </location>
</feature>
<dbReference type="GO" id="GO:0005886">
    <property type="term" value="C:plasma membrane"/>
    <property type="evidence" value="ECO:0007669"/>
    <property type="project" value="TreeGrafter"/>
</dbReference>
<evidence type="ECO:0000313" key="13">
    <source>
        <dbReference type="Proteomes" id="UP000007148"/>
    </source>
</evidence>
<keyword evidence="3" id="KW-0589">Pheromone response</keyword>
<dbReference type="eggNOG" id="ENOG502S44N">
    <property type="taxonomic scope" value="Eukaryota"/>
</dbReference>
<feature type="compositionally biased region" description="Basic residues" evidence="10">
    <location>
        <begin position="372"/>
        <end position="390"/>
    </location>
</feature>
<keyword evidence="6" id="KW-0297">G-protein coupled receptor</keyword>
<dbReference type="OrthoDB" id="2874149at2759"/>
<organism evidence="12 13">
    <name type="scientific">Serendipita indica (strain DSM 11827)</name>
    <name type="common">Root endophyte fungus</name>
    <name type="synonym">Piriformospora indica</name>
    <dbReference type="NCBI Taxonomy" id="1109443"/>
    <lineage>
        <taxon>Eukaryota</taxon>
        <taxon>Fungi</taxon>
        <taxon>Dikarya</taxon>
        <taxon>Basidiomycota</taxon>
        <taxon>Agaricomycotina</taxon>
        <taxon>Agaricomycetes</taxon>
        <taxon>Sebacinales</taxon>
        <taxon>Serendipitaceae</taxon>
        <taxon>Serendipita</taxon>
    </lineage>
</organism>
<name>G4T677_SERID</name>
<feature type="region of interest" description="Disordered" evidence="10">
    <location>
        <begin position="434"/>
        <end position="588"/>
    </location>
</feature>
<keyword evidence="9" id="KW-0807">Transducer</keyword>
<dbReference type="EMBL" id="CAFZ01000006">
    <property type="protein sequence ID" value="CCA66836.1"/>
    <property type="molecule type" value="Genomic_DNA"/>
</dbReference>
<feature type="transmembrane region" description="Helical" evidence="11">
    <location>
        <begin position="12"/>
        <end position="30"/>
    </location>
</feature>
<dbReference type="InterPro" id="IPR001546">
    <property type="entry name" value="GPCR_Pheromne_A_rcpt"/>
</dbReference>
<reference evidence="12 13" key="1">
    <citation type="journal article" date="2011" name="PLoS Pathog.">
        <title>Endophytic Life Strategies Decoded by Genome and Transcriptome Analyses of the Mutualistic Root Symbiont Piriformospora indica.</title>
        <authorList>
            <person name="Zuccaro A."/>
            <person name="Lahrmann U."/>
            <person name="Guldener U."/>
            <person name="Langen G."/>
            <person name="Pfiffi S."/>
            <person name="Biedenkopf D."/>
            <person name="Wong P."/>
            <person name="Samans B."/>
            <person name="Grimm C."/>
            <person name="Basiewicz M."/>
            <person name="Murat C."/>
            <person name="Martin F."/>
            <person name="Kogel K.H."/>
        </authorList>
    </citation>
    <scope>NUCLEOTIDE SEQUENCE [LARGE SCALE GENOMIC DNA]</scope>
    <source>
        <strain evidence="12 13">DSM 11827</strain>
    </source>
</reference>
<dbReference type="AlphaFoldDB" id="G4T677"/>
<feature type="compositionally biased region" description="Polar residues" evidence="10">
    <location>
        <begin position="344"/>
        <end position="371"/>
    </location>
</feature>
<dbReference type="PRINTS" id="PR00899">
    <property type="entry name" value="GPCRSTE3"/>
</dbReference>
<feature type="compositionally biased region" description="Low complexity" evidence="10">
    <location>
        <begin position="576"/>
        <end position="585"/>
    </location>
</feature>
<dbReference type="InterPro" id="IPR001499">
    <property type="entry name" value="GPCR_STE3"/>
</dbReference>
<keyword evidence="7 11" id="KW-0472">Membrane</keyword>
<dbReference type="HOGENOM" id="CLU_027592_2_0_1"/>
<evidence type="ECO:0000256" key="7">
    <source>
        <dbReference type="ARBA" id="ARBA00023136"/>
    </source>
</evidence>
<dbReference type="Proteomes" id="UP000007148">
    <property type="component" value="Unassembled WGS sequence"/>
</dbReference>
<keyword evidence="4 11" id="KW-0812">Transmembrane</keyword>
<dbReference type="STRING" id="1109443.G4T677"/>
<feature type="transmembrane region" description="Helical" evidence="11">
    <location>
        <begin position="79"/>
        <end position="98"/>
    </location>
</feature>
<evidence type="ECO:0000256" key="4">
    <source>
        <dbReference type="ARBA" id="ARBA00022692"/>
    </source>
</evidence>
<dbReference type="GO" id="GO:0004933">
    <property type="term" value="F:mating-type a-factor pheromone receptor activity"/>
    <property type="evidence" value="ECO:0007669"/>
    <property type="project" value="InterPro"/>
</dbReference>
<evidence type="ECO:0000256" key="1">
    <source>
        <dbReference type="ARBA" id="ARBA00004141"/>
    </source>
</evidence>
<dbReference type="Pfam" id="PF02076">
    <property type="entry name" value="STE3"/>
    <property type="match status" value="1"/>
</dbReference>
<evidence type="ECO:0000256" key="3">
    <source>
        <dbReference type="ARBA" id="ARBA00022507"/>
    </source>
</evidence>
<feature type="transmembrane region" description="Helical" evidence="11">
    <location>
        <begin position="272"/>
        <end position="294"/>
    </location>
</feature>
<evidence type="ECO:0000256" key="10">
    <source>
        <dbReference type="SAM" id="MobiDB-lite"/>
    </source>
</evidence>
<keyword evidence="13" id="KW-1185">Reference proteome</keyword>
<feature type="compositionally biased region" description="Basic and acidic residues" evidence="10">
    <location>
        <begin position="557"/>
        <end position="574"/>
    </location>
</feature>
<dbReference type="GO" id="GO:0000750">
    <property type="term" value="P:pheromone-dependent signal transduction involved in conjugation with cellular fusion"/>
    <property type="evidence" value="ECO:0007669"/>
    <property type="project" value="TreeGrafter"/>
</dbReference>